<protein>
    <submittedName>
        <fullName evidence="1">Uncharacterized protein</fullName>
    </submittedName>
</protein>
<dbReference type="AlphaFoldDB" id="A0A483CSS0"/>
<dbReference type="InterPro" id="IPR053158">
    <property type="entry name" value="CapK_Type1_Caps_Biosynth"/>
</dbReference>
<evidence type="ECO:0000313" key="1">
    <source>
        <dbReference type="EMBL" id="TAJ44250.1"/>
    </source>
</evidence>
<name>A0A483CSS0_9EURY</name>
<keyword evidence="2" id="KW-1185">Reference proteome</keyword>
<dbReference type="PANTHER" id="PTHR36932">
    <property type="entry name" value="CAPSULAR POLYSACCHARIDE BIOSYNTHESIS PROTEIN"/>
    <property type="match status" value="1"/>
</dbReference>
<organism evidence="1 2">
    <name type="scientific">Methanofollis fontis</name>
    <dbReference type="NCBI Taxonomy" id="2052832"/>
    <lineage>
        <taxon>Archaea</taxon>
        <taxon>Methanobacteriati</taxon>
        <taxon>Methanobacteriota</taxon>
        <taxon>Stenosarchaea group</taxon>
        <taxon>Methanomicrobia</taxon>
        <taxon>Methanomicrobiales</taxon>
        <taxon>Methanomicrobiaceae</taxon>
        <taxon>Methanofollis</taxon>
    </lineage>
</organism>
<dbReference type="PANTHER" id="PTHR36932:SF1">
    <property type="entry name" value="CAPSULAR POLYSACCHARIDE BIOSYNTHESIS PROTEIN"/>
    <property type="match status" value="1"/>
</dbReference>
<sequence>MPFIRYDTGDRGILGEKTCKCGRNAPLLKKITGRQQEFLETPEGLFIHGEFFSHIFWEINGVKEFQIIQDKINEIIIYIVPETNFDTNQLKIISKYIQKKSNGWNVEYKIVNKIQKPASGKWKFVIRDIR</sequence>
<comment type="caution">
    <text evidence="1">The sequence shown here is derived from an EMBL/GenBank/DDBJ whole genome shotgun (WGS) entry which is preliminary data.</text>
</comment>
<dbReference type="InterPro" id="IPR042099">
    <property type="entry name" value="ANL_N_sf"/>
</dbReference>
<evidence type="ECO:0000313" key="2">
    <source>
        <dbReference type="Proteomes" id="UP000292580"/>
    </source>
</evidence>
<dbReference type="Proteomes" id="UP000292580">
    <property type="component" value="Unassembled WGS sequence"/>
</dbReference>
<gene>
    <name evidence="1" type="ORF">CUJ86_09530</name>
</gene>
<reference evidence="1 2" key="1">
    <citation type="submission" date="2017-11" db="EMBL/GenBank/DDBJ databases">
        <title>Isolation and Characterization of Methanofollis Species from Methane Seep Offshore SW Taiwan.</title>
        <authorList>
            <person name="Teng N.-H."/>
            <person name="Lai M.-C."/>
            <person name="Chen S.-C."/>
        </authorList>
    </citation>
    <scope>NUCLEOTIDE SEQUENCE [LARGE SCALE GENOMIC DNA]</scope>
    <source>
        <strain evidence="1 2">FWC-SCC2</strain>
    </source>
</reference>
<dbReference type="Gene3D" id="3.40.50.12780">
    <property type="entry name" value="N-terminal domain of ligase-like"/>
    <property type="match status" value="1"/>
</dbReference>
<proteinExistence type="predicted"/>
<dbReference type="EMBL" id="PGCL01000003">
    <property type="protein sequence ID" value="TAJ44250.1"/>
    <property type="molecule type" value="Genomic_DNA"/>
</dbReference>
<accession>A0A483CSS0</accession>